<dbReference type="OrthoDB" id="3553147at2759"/>
<proteinExistence type="predicted"/>
<evidence type="ECO:0000313" key="1">
    <source>
        <dbReference type="EMBL" id="KIW23692.1"/>
    </source>
</evidence>
<evidence type="ECO:0008006" key="3">
    <source>
        <dbReference type="Google" id="ProtNLM"/>
    </source>
</evidence>
<dbReference type="EMBL" id="KN847046">
    <property type="protein sequence ID" value="KIW23692.1"/>
    <property type="molecule type" value="Genomic_DNA"/>
</dbReference>
<protein>
    <recommendedName>
        <fullName evidence="3">Heterokaryon incompatibility domain-containing protein</fullName>
    </recommendedName>
</protein>
<evidence type="ECO:0000313" key="2">
    <source>
        <dbReference type="Proteomes" id="UP000054466"/>
    </source>
</evidence>
<dbReference type="Proteomes" id="UP000054466">
    <property type="component" value="Unassembled WGS sequence"/>
</dbReference>
<sequence length="76" mass="8600">MDTARNHSHPIYQNLTLDTNQDSVRLLTILPGAANSALRCRLNVVLLTADAHYEAISYTWGSDEELHEIIINEDKH</sequence>
<dbReference type="AlphaFoldDB" id="A0A0D2AFP3"/>
<reference evidence="1 2" key="1">
    <citation type="submission" date="2015-01" db="EMBL/GenBank/DDBJ databases">
        <title>The Genome Sequence of Cladophialophora immunda CBS83496.</title>
        <authorList>
            <consortium name="The Broad Institute Genomics Platform"/>
            <person name="Cuomo C."/>
            <person name="de Hoog S."/>
            <person name="Gorbushina A."/>
            <person name="Stielow B."/>
            <person name="Teixiera M."/>
            <person name="Abouelleil A."/>
            <person name="Chapman S.B."/>
            <person name="Priest M."/>
            <person name="Young S.K."/>
            <person name="Wortman J."/>
            <person name="Nusbaum C."/>
            <person name="Birren B."/>
        </authorList>
    </citation>
    <scope>NUCLEOTIDE SEQUENCE [LARGE SCALE GENOMIC DNA]</scope>
    <source>
        <strain evidence="1 2">CBS 83496</strain>
    </source>
</reference>
<keyword evidence="2" id="KW-1185">Reference proteome</keyword>
<gene>
    <name evidence="1" type="ORF">PV07_11872</name>
</gene>
<accession>A0A0D2AFP3</accession>
<dbReference type="HOGENOM" id="CLU_2654290_0_0_1"/>
<organism evidence="1 2">
    <name type="scientific">Cladophialophora immunda</name>
    <dbReference type="NCBI Taxonomy" id="569365"/>
    <lineage>
        <taxon>Eukaryota</taxon>
        <taxon>Fungi</taxon>
        <taxon>Dikarya</taxon>
        <taxon>Ascomycota</taxon>
        <taxon>Pezizomycotina</taxon>
        <taxon>Eurotiomycetes</taxon>
        <taxon>Chaetothyriomycetidae</taxon>
        <taxon>Chaetothyriales</taxon>
        <taxon>Herpotrichiellaceae</taxon>
        <taxon>Cladophialophora</taxon>
    </lineage>
</organism>
<name>A0A0D2AFP3_9EURO</name>
<dbReference type="GeneID" id="27351066"/>
<dbReference type="VEuPathDB" id="FungiDB:PV07_11872"/>
<dbReference type="RefSeq" id="XP_016243908.1">
    <property type="nucleotide sequence ID" value="XM_016399346.1"/>
</dbReference>